<proteinExistence type="predicted"/>
<dbReference type="EMBL" id="CALNXI010001238">
    <property type="protein sequence ID" value="CAH3161378.1"/>
    <property type="molecule type" value="Genomic_DNA"/>
</dbReference>
<feature type="domain" description="Tyrosinase copper-binding" evidence="5">
    <location>
        <begin position="346"/>
        <end position="357"/>
    </location>
</feature>
<dbReference type="PROSITE" id="PS00498">
    <property type="entry name" value="TYROSINASE_2"/>
    <property type="match status" value="1"/>
</dbReference>
<organism evidence="6 7">
    <name type="scientific">Porites evermanni</name>
    <dbReference type="NCBI Taxonomy" id="104178"/>
    <lineage>
        <taxon>Eukaryota</taxon>
        <taxon>Metazoa</taxon>
        <taxon>Cnidaria</taxon>
        <taxon>Anthozoa</taxon>
        <taxon>Hexacorallia</taxon>
        <taxon>Scleractinia</taxon>
        <taxon>Fungiina</taxon>
        <taxon>Poritidae</taxon>
        <taxon>Porites</taxon>
    </lineage>
</organism>
<keyword evidence="1" id="KW-0479">Metal-binding</keyword>
<dbReference type="InterPro" id="IPR050316">
    <property type="entry name" value="Tyrosinase/Hemocyanin"/>
</dbReference>
<dbReference type="InterPro" id="IPR002227">
    <property type="entry name" value="Tyrosinase_Cu-bd"/>
</dbReference>
<evidence type="ECO:0000256" key="2">
    <source>
        <dbReference type="ARBA" id="ARBA00023008"/>
    </source>
</evidence>
<keyword evidence="7" id="KW-1185">Reference proteome</keyword>
<comment type="caution">
    <text evidence="6">The sequence shown here is derived from an EMBL/GenBank/DDBJ whole genome shotgun (WGS) entry which is preliminary data.</text>
</comment>
<dbReference type="PANTHER" id="PTHR11474">
    <property type="entry name" value="TYROSINASE FAMILY MEMBER"/>
    <property type="match status" value="1"/>
</dbReference>
<dbReference type="PANTHER" id="PTHR11474:SF76">
    <property type="entry name" value="SHKT DOMAIN-CONTAINING PROTEIN"/>
    <property type="match status" value="1"/>
</dbReference>
<dbReference type="Gene3D" id="1.10.1280.10">
    <property type="entry name" value="Di-copper center containing domain from catechol oxidase"/>
    <property type="match status" value="1"/>
</dbReference>
<evidence type="ECO:0000256" key="1">
    <source>
        <dbReference type="ARBA" id="ARBA00022723"/>
    </source>
</evidence>
<keyword evidence="3" id="KW-0175">Coiled coil</keyword>
<evidence type="ECO:0000259" key="5">
    <source>
        <dbReference type="PROSITE" id="PS00498"/>
    </source>
</evidence>
<feature type="compositionally biased region" description="Polar residues" evidence="4">
    <location>
        <begin position="385"/>
        <end position="397"/>
    </location>
</feature>
<dbReference type="SUPFAM" id="SSF48056">
    <property type="entry name" value="Di-copper centre-containing domain"/>
    <property type="match status" value="1"/>
</dbReference>
<feature type="non-terminal residue" evidence="6">
    <location>
        <position position="633"/>
    </location>
</feature>
<dbReference type="PRINTS" id="PR00092">
    <property type="entry name" value="TYROSINASE"/>
</dbReference>
<feature type="non-terminal residue" evidence="6">
    <location>
        <position position="1"/>
    </location>
</feature>
<sequence length="633" mass="71853">KSCIRLSLRELDEPCNTQKKEDFLTAWKLIMDLPPTNPNSFWSIASYHGMPFKYREVPLLGDESKKDSSGTSNDKVRELETMWGGYCQHANVLFPFWHRLYCHRLEQALQSVLEKGKERVALHYWDESSEETKKKGLPDIVTHKKVKIGGKSVSNPLFKFTLPMPINDYVPNKKEDVPSFDVNSKFYQKEVGYDTCRYPYSGIRNPDAAKEAADRHNASIKEEDAIPLLQENIKRWLLGGNTGEVCKPPEACELVMGVAEQFERCLETQEYNPFSNTTSAGCDKLGSFASIEQPHNDLHLAVGGFTQPEINKDGSVKEDAQGNVKLLGPIHGANGDMGANEVAAYDPVFFLHHSNIDRMLSVWQKKHKKTNPGPFTIDNSDENDQGISNSRQGATPYQTWGQKLNENTILYPFQDEYGVPRKSLDCIDIVSQLGYDYSIGSLDRQDWPEPEEVKTISLLHKRVEDIRSELEDFERKKKKRSATGPQRLRLIFDLTQLPEMQECFPGMPMLPHAPFDFEIKGLHCRLEDFIQVLDVSKDKISGSFLVQVFYRATTGKLYYLGQRGVLSRWSRSNCANCQERRMADISILIKRVDSAHFDLKKNLEVHLVGKDGMNGKYITEVIPGKDLAADGSA</sequence>
<dbReference type="Proteomes" id="UP001159427">
    <property type="component" value="Unassembled WGS sequence"/>
</dbReference>
<keyword evidence="2" id="KW-0186">Copper</keyword>
<reference evidence="6 7" key="1">
    <citation type="submission" date="2022-05" db="EMBL/GenBank/DDBJ databases">
        <authorList>
            <consortium name="Genoscope - CEA"/>
            <person name="William W."/>
        </authorList>
    </citation>
    <scope>NUCLEOTIDE SEQUENCE [LARGE SCALE GENOMIC DNA]</scope>
</reference>
<name>A0ABN8QC96_9CNID</name>
<accession>A0ABN8QC96</accession>
<evidence type="ECO:0000256" key="3">
    <source>
        <dbReference type="SAM" id="Coils"/>
    </source>
</evidence>
<evidence type="ECO:0000256" key="4">
    <source>
        <dbReference type="SAM" id="MobiDB-lite"/>
    </source>
</evidence>
<protein>
    <recommendedName>
        <fullName evidence="5">Tyrosinase copper-binding domain-containing protein</fullName>
    </recommendedName>
</protein>
<feature type="coiled-coil region" evidence="3">
    <location>
        <begin position="456"/>
        <end position="483"/>
    </location>
</feature>
<dbReference type="Pfam" id="PF00264">
    <property type="entry name" value="Tyrosinase"/>
    <property type="match status" value="1"/>
</dbReference>
<feature type="region of interest" description="Disordered" evidence="4">
    <location>
        <begin position="371"/>
        <end position="397"/>
    </location>
</feature>
<dbReference type="InterPro" id="IPR008922">
    <property type="entry name" value="Di-copper_centre_dom_sf"/>
</dbReference>
<gene>
    <name evidence="6" type="ORF">PEVE_00003902</name>
</gene>
<evidence type="ECO:0000313" key="6">
    <source>
        <dbReference type="EMBL" id="CAH3161378.1"/>
    </source>
</evidence>
<evidence type="ECO:0000313" key="7">
    <source>
        <dbReference type="Proteomes" id="UP001159427"/>
    </source>
</evidence>